<proteinExistence type="predicted"/>
<feature type="region of interest" description="Disordered" evidence="1">
    <location>
        <begin position="58"/>
        <end position="116"/>
    </location>
</feature>
<feature type="compositionally biased region" description="Low complexity" evidence="1">
    <location>
        <begin position="68"/>
        <end position="86"/>
    </location>
</feature>
<organism evidence="2 3">
    <name type="scientific">Nannocystis exedens</name>
    <dbReference type="NCBI Taxonomy" id="54"/>
    <lineage>
        <taxon>Bacteria</taxon>
        <taxon>Pseudomonadati</taxon>
        <taxon>Myxococcota</taxon>
        <taxon>Polyangia</taxon>
        <taxon>Nannocystales</taxon>
        <taxon>Nannocystaceae</taxon>
        <taxon>Nannocystis</taxon>
    </lineage>
</organism>
<evidence type="ECO:0000313" key="3">
    <source>
        <dbReference type="Proteomes" id="UP000199400"/>
    </source>
</evidence>
<reference evidence="3" key="1">
    <citation type="submission" date="2016-10" db="EMBL/GenBank/DDBJ databases">
        <authorList>
            <person name="Varghese N."/>
            <person name="Submissions S."/>
        </authorList>
    </citation>
    <scope>NUCLEOTIDE SEQUENCE [LARGE SCALE GENOMIC DNA]</scope>
    <source>
        <strain evidence="3">ATCC 25963</strain>
    </source>
</reference>
<accession>A0A1I2FUU3</accession>
<dbReference type="SUPFAM" id="SSF50998">
    <property type="entry name" value="Quinoprotein alcohol dehydrogenase-like"/>
    <property type="match status" value="1"/>
</dbReference>
<evidence type="ECO:0000256" key="1">
    <source>
        <dbReference type="SAM" id="MobiDB-lite"/>
    </source>
</evidence>
<dbReference type="EMBL" id="FOMX01000028">
    <property type="protein sequence ID" value="SFF09204.1"/>
    <property type="molecule type" value="Genomic_DNA"/>
</dbReference>
<gene>
    <name evidence="2" type="ORF">SAMN02745121_06883</name>
</gene>
<dbReference type="InterPro" id="IPR011047">
    <property type="entry name" value="Quinoprotein_ADH-like_sf"/>
</dbReference>
<evidence type="ECO:0000313" key="2">
    <source>
        <dbReference type="EMBL" id="SFF09204.1"/>
    </source>
</evidence>
<dbReference type="AlphaFoldDB" id="A0A1I2FUU3"/>
<name>A0A1I2FUU3_9BACT</name>
<protein>
    <recommendedName>
        <fullName evidence="4">PQQ-like domain-containing protein</fullName>
    </recommendedName>
</protein>
<keyword evidence="3" id="KW-1185">Reference proteome</keyword>
<evidence type="ECO:0008006" key="4">
    <source>
        <dbReference type="Google" id="ProtNLM"/>
    </source>
</evidence>
<sequence>MGFDGEVHGLGDAAGNHPRMTDIKSALILPRLGLVAGALAITGCLDVHGDLGVFTEGGVESSGGADPGASTEGASGDGGTTTSAGPGEPGDGTAVPTTAADTEEDPGELLCPDGQPSLSPMWTVQFELDPDTQFLTNNLVALSDGRIAVGAGNWDGLNTNAGVAWVDWDGGTEGWSFGPGDPQGYDPHALRRAADDSLVAFGFTIEGTQHLMRMTRIPADGSPATVVDADLGHAVWPQDFEILGDSALIIGRGPEADMPPFELWVARIDLATGALEWEVELPSVHPVLGLHLAVGPNGEIVAAHGKAGDHDEFKVWRLGDDGSVLWTTDLLEQPVRNNELVDLVVTPGDQVVAIMQYVWPAEVRAHAIGLAQGEARWDTQVAMEDDSGSPGFGRALLDPDALVLPIGRGPTPYFKGESADPLTVSLVRLGFDGAILDDTPLPLPDFTAGSRTLTPARGGKCGDLLLLHANADPSKHRLWSFAP</sequence>
<dbReference type="Proteomes" id="UP000199400">
    <property type="component" value="Unassembled WGS sequence"/>
</dbReference>